<feature type="domain" description="Myb-like" evidence="2">
    <location>
        <begin position="123"/>
        <end position="174"/>
    </location>
</feature>
<dbReference type="EMBL" id="KZ819603">
    <property type="protein sequence ID" value="PWN35690.1"/>
    <property type="molecule type" value="Genomic_DNA"/>
</dbReference>
<feature type="compositionally biased region" description="Low complexity" evidence="1">
    <location>
        <begin position="204"/>
        <end position="219"/>
    </location>
</feature>
<feature type="compositionally biased region" description="Polar residues" evidence="1">
    <location>
        <begin position="100"/>
        <end position="111"/>
    </location>
</feature>
<feature type="region of interest" description="Disordered" evidence="1">
    <location>
        <begin position="177"/>
        <end position="231"/>
    </location>
</feature>
<feature type="compositionally biased region" description="Polar residues" evidence="1">
    <location>
        <begin position="1"/>
        <end position="10"/>
    </location>
</feature>
<gene>
    <name evidence="3" type="ORF">FA14DRAFT_155099</name>
</gene>
<proteinExistence type="predicted"/>
<dbReference type="InterPro" id="IPR001005">
    <property type="entry name" value="SANT/Myb"/>
</dbReference>
<reference evidence="3 4" key="1">
    <citation type="journal article" date="2018" name="Mol. Biol. Evol.">
        <title>Broad Genomic Sampling Reveals a Smut Pathogenic Ancestry of the Fungal Clade Ustilaginomycotina.</title>
        <authorList>
            <person name="Kijpornyongpan T."/>
            <person name="Mondo S.J."/>
            <person name="Barry K."/>
            <person name="Sandor L."/>
            <person name="Lee J."/>
            <person name="Lipzen A."/>
            <person name="Pangilinan J."/>
            <person name="LaButti K."/>
            <person name="Hainaut M."/>
            <person name="Henrissat B."/>
            <person name="Grigoriev I.V."/>
            <person name="Spatafora J.W."/>
            <person name="Aime M.C."/>
        </authorList>
    </citation>
    <scope>NUCLEOTIDE SEQUENCE [LARGE SCALE GENOMIC DNA]</scope>
    <source>
        <strain evidence="3 4">MCA 3882</strain>
    </source>
</reference>
<dbReference type="Gene3D" id="1.10.10.60">
    <property type="entry name" value="Homeodomain-like"/>
    <property type="match status" value="1"/>
</dbReference>
<dbReference type="Proteomes" id="UP000245771">
    <property type="component" value="Unassembled WGS sequence"/>
</dbReference>
<dbReference type="InParanoid" id="A0A316VDW6"/>
<accession>A0A316VDW6</accession>
<feature type="compositionally biased region" description="Low complexity" evidence="1">
    <location>
        <begin position="79"/>
        <end position="99"/>
    </location>
</feature>
<dbReference type="SUPFAM" id="SSF46689">
    <property type="entry name" value="Homeodomain-like"/>
    <property type="match status" value="1"/>
</dbReference>
<evidence type="ECO:0000313" key="4">
    <source>
        <dbReference type="Proteomes" id="UP000245771"/>
    </source>
</evidence>
<feature type="compositionally biased region" description="Basic and acidic residues" evidence="1">
    <location>
        <begin position="30"/>
        <end position="42"/>
    </location>
</feature>
<organism evidence="3 4">
    <name type="scientific">Meira miltonrushii</name>
    <dbReference type="NCBI Taxonomy" id="1280837"/>
    <lineage>
        <taxon>Eukaryota</taxon>
        <taxon>Fungi</taxon>
        <taxon>Dikarya</taxon>
        <taxon>Basidiomycota</taxon>
        <taxon>Ustilaginomycotina</taxon>
        <taxon>Exobasidiomycetes</taxon>
        <taxon>Exobasidiales</taxon>
        <taxon>Brachybasidiaceae</taxon>
        <taxon>Meira</taxon>
    </lineage>
</organism>
<dbReference type="PROSITE" id="PS50090">
    <property type="entry name" value="MYB_LIKE"/>
    <property type="match status" value="1"/>
</dbReference>
<dbReference type="OrthoDB" id="10430366at2759"/>
<feature type="region of interest" description="Disordered" evidence="1">
    <location>
        <begin position="1"/>
        <end position="124"/>
    </location>
</feature>
<dbReference type="RefSeq" id="XP_025355992.1">
    <property type="nucleotide sequence ID" value="XM_025497732.1"/>
</dbReference>
<dbReference type="GeneID" id="37019513"/>
<dbReference type="AlphaFoldDB" id="A0A316VDW6"/>
<name>A0A316VDW6_9BASI</name>
<dbReference type="InterPro" id="IPR009057">
    <property type="entry name" value="Homeodomain-like_sf"/>
</dbReference>
<evidence type="ECO:0000313" key="3">
    <source>
        <dbReference type="EMBL" id="PWN35690.1"/>
    </source>
</evidence>
<protein>
    <recommendedName>
        <fullName evidence="2">Myb-like domain-containing protein</fullName>
    </recommendedName>
</protein>
<feature type="compositionally biased region" description="Polar residues" evidence="1">
    <location>
        <begin position="181"/>
        <end position="193"/>
    </location>
</feature>
<evidence type="ECO:0000256" key="1">
    <source>
        <dbReference type="SAM" id="MobiDB-lite"/>
    </source>
</evidence>
<keyword evidence="4" id="KW-1185">Reference proteome</keyword>
<evidence type="ECO:0000259" key="2">
    <source>
        <dbReference type="PROSITE" id="PS50090"/>
    </source>
</evidence>
<feature type="compositionally biased region" description="Basic and acidic residues" evidence="1">
    <location>
        <begin position="220"/>
        <end position="231"/>
    </location>
</feature>
<sequence>MSSDSENDFQTVGYAKRILRTPRSKSAPIRKIEPYPSPDKRLTPSTKLRLQRDYRLAIREGSPSPLSREVKKENHETGSFTKSPVSSSSSVMSLSSASSRNTTPNSHQSLPKPTKSHSNKIQPWSDAENVLLWKAMVKKGDGKVSWDEVTKIVNDVSTTTRTKKAVSQRWAKLRNEIETNLDPTNSASIAQKRSQGHGRRSLTASRSDVSASPSSSRALRSRDASSSVKRE</sequence>